<evidence type="ECO:0000313" key="3">
    <source>
        <dbReference type="Proteomes" id="UP000570166"/>
    </source>
</evidence>
<dbReference type="AlphaFoldDB" id="A0A838L9J6"/>
<sequence length="390" mass="42425">MSGMAMMGDGQSSAGSGTSRLPANDIMPGVHVMAGDWMLMAHGYAWGSWTDQGSPRGAREAFVQSMAMLEASRPIGTGADLTLRSMLSADPLMGKRGYPDLFATGETAHGLALIDRQHPHDLFMEMSGRIDVKTGNDERLFVYAGLPGEPALGPSAFMHRGSARFDPEAPITHHWFDSTHITWGVLTAGYATRGLQIEASAFKGREPDENRYDIETPKLDSWSVRATWNPTPAWSAEVSYGELHSPEVLHPEENEHRLIASASYSAHGVDVTAAYSRKAITGGRVLPAWLVEGTWAITKRHAVFGRFENVLNDELFEREEQLGIAEPLIGEPFRVSKFTAGYAYTLPIGKSFAVALGAAASAYAKSDRLDEAYGRNPHGLTLFAKLMLGN</sequence>
<dbReference type="Proteomes" id="UP000570166">
    <property type="component" value="Unassembled WGS sequence"/>
</dbReference>
<organism evidence="2 3">
    <name type="scientific">Sphingomonas chungangi</name>
    <dbReference type="NCBI Taxonomy" id="2683589"/>
    <lineage>
        <taxon>Bacteria</taxon>
        <taxon>Pseudomonadati</taxon>
        <taxon>Pseudomonadota</taxon>
        <taxon>Alphaproteobacteria</taxon>
        <taxon>Sphingomonadales</taxon>
        <taxon>Sphingomonadaceae</taxon>
        <taxon>Sphingomonas</taxon>
    </lineage>
</organism>
<dbReference type="SUPFAM" id="SSF56935">
    <property type="entry name" value="Porins"/>
    <property type="match status" value="1"/>
</dbReference>
<accession>A0A838L9J6</accession>
<reference evidence="2 3" key="1">
    <citation type="submission" date="2020-07" db="EMBL/GenBank/DDBJ databases">
        <authorList>
            <person name="Sun Q."/>
        </authorList>
    </citation>
    <scope>NUCLEOTIDE SEQUENCE [LARGE SCALE GENOMIC DNA]</scope>
    <source>
        <strain evidence="2 3">CGMCC 1.13654</strain>
    </source>
</reference>
<feature type="region of interest" description="Disordered" evidence="1">
    <location>
        <begin position="1"/>
        <end position="21"/>
    </location>
</feature>
<comment type="caution">
    <text evidence="2">The sequence shown here is derived from an EMBL/GenBank/DDBJ whole genome shotgun (WGS) entry which is preliminary data.</text>
</comment>
<dbReference type="EMBL" id="JACEIB010000025">
    <property type="protein sequence ID" value="MBA2935472.1"/>
    <property type="molecule type" value="Genomic_DNA"/>
</dbReference>
<protein>
    <recommendedName>
        <fullName evidence="4">TonB-dependent receptor</fullName>
    </recommendedName>
</protein>
<name>A0A838L9J6_9SPHN</name>
<evidence type="ECO:0000256" key="1">
    <source>
        <dbReference type="SAM" id="MobiDB-lite"/>
    </source>
</evidence>
<keyword evidence="3" id="KW-1185">Reference proteome</keyword>
<feature type="compositionally biased region" description="Polar residues" evidence="1">
    <location>
        <begin position="10"/>
        <end position="21"/>
    </location>
</feature>
<evidence type="ECO:0000313" key="2">
    <source>
        <dbReference type="EMBL" id="MBA2935472.1"/>
    </source>
</evidence>
<proteinExistence type="predicted"/>
<gene>
    <name evidence="2" type="ORF">HZF05_15400</name>
</gene>
<evidence type="ECO:0008006" key="4">
    <source>
        <dbReference type="Google" id="ProtNLM"/>
    </source>
</evidence>